<accession>A0A9P4U1F6</accession>
<evidence type="ECO:0000256" key="6">
    <source>
        <dbReference type="SAM" id="MobiDB-lite"/>
    </source>
</evidence>
<keyword evidence="3 5" id="KW-0863">Zinc-finger</keyword>
<dbReference type="EMBL" id="MU007023">
    <property type="protein sequence ID" value="KAF2432877.1"/>
    <property type="molecule type" value="Genomic_DNA"/>
</dbReference>
<dbReference type="InterPro" id="IPR000571">
    <property type="entry name" value="Znf_CCCH"/>
</dbReference>
<keyword evidence="1 5" id="KW-0479">Metal-binding</keyword>
<feature type="compositionally biased region" description="Acidic residues" evidence="6">
    <location>
        <begin position="311"/>
        <end position="323"/>
    </location>
</feature>
<feature type="domain" description="C3H1-type" evidence="7">
    <location>
        <begin position="172"/>
        <end position="198"/>
    </location>
</feature>
<evidence type="ECO:0000313" key="8">
    <source>
        <dbReference type="EMBL" id="KAF2432877.1"/>
    </source>
</evidence>
<dbReference type="PROSITE" id="PS50103">
    <property type="entry name" value="ZF_C3H1"/>
    <property type="match status" value="3"/>
</dbReference>
<dbReference type="AlphaFoldDB" id="A0A9P4U1F6"/>
<dbReference type="GO" id="GO:0005634">
    <property type="term" value="C:nucleus"/>
    <property type="evidence" value="ECO:0007669"/>
    <property type="project" value="TreeGrafter"/>
</dbReference>
<feature type="zinc finger region" description="C3H1-type" evidence="5">
    <location>
        <begin position="226"/>
        <end position="254"/>
    </location>
</feature>
<evidence type="ECO:0000256" key="3">
    <source>
        <dbReference type="ARBA" id="ARBA00022771"/>
    </source>
</evidence>
<dbReference type="InterPro" id="IPR036855">
    <property type="entry name" value="Znf_CCCH_sf"/>
</dbReference>
<evidence type="ECO:0000256" key="1">
    <source>
        <dbReference type="ARBA" id="ARBA00022723"/>
    </source>
</evidence>
<evidence type="ECO:0000313" key="9">
    <source>
        <dbReference type="Proteomes" id="UP000800235"/>
    </source>
</evidence>
<feature type="zinc finger region" description="C3H1-type" evidence="5">
    <location>
        <begin position="172"/>
        <end position="198"/>
    </location>
</feature>
<name>A0A9P4U1F6_9PEZI</name>
<feature type="domain" description="C3H1-type" evidence="7">
    <location>
        <begin position="226"/>
        <end position="254"/>
    </location>
</feature>
<keyword evidence="2" id="KW-0677">Repeat</keyword>
<dbReference type="Gene3D" id="4.10.1000.10">
    <property type="entry name" value="Zinc finger, CCCH-type"/>
    <property type="match status" value="2"/>
</dbReference>
<feature type="compositionally biased region" description="Low complexity" evidence="6">
    <location>
        <begin position="334"/>
        <end position="358"/>
    </location>
</feature>
<evidence type="ECO:0000256" key="4">
    <source>
        <dbReference type="ARBA" id="ARBA00022833"/>
    </source>
</evidence>
<dbReference type="PANTHER" id="PTHR46156">
    <property type="entry name" value="CCCH ZINGC FINGER"/>
    <property type="match status" value="1"/>
</dbReference>
<organism evidence="8 9">
    <name type="scientific">Tothia fuscella</name>
    <dbReference type="NCBI Taxonomy" id="1048955"/>
    <lineage>
        <taxon>Eukaryota</taxon>
        <taxon>Fungi</taxon>
        <taxon>Dikarya</taxon>
        <taxon>Ascomycota</taxon>
        <taxon>Pezizomycotina</taxon>
        <taxon>Dothideomycetes</taxon>
        <taxon>Pleosporomycetidae</taxon>
        <taxon>Venturiales</taxon>
        <taxon>Cylindrosympodiaceae</taxon>
        <taxon>Tothia</taxon>
    </lineage>
</organism>
<sequence length="366" mass="40199">MAYPNYGPPGFGRGGYAPVGNYRYDPYQSSRGSRGRGRGGGRGWHTPVHHRNRPSLDEVNDEIDVPKPAPQPLRTIKVDDIQFSISPEGTTLTRITPLTEGAATPQKTEIAGIIFIGTMKGNHMYRQDKYAEIVAKKAQRPPPPPPKLKELCAKFNTTGSCRRDCRYTHDVNKLALCKTFLLTGHCNSRDCQLSHEPNPNRSPACQYFSRGRCTNPDCRYTHVNTDADANVCRDFALLGYCDSGASCIDRHIAECPDYANTGSCKRKECRLPHVDRAGQLRKIAGVSNVSSPPSIGSPTSNDGKSNKGDEDGNLDSDDSEEGDTGLPFRIASDPTPSSLSFPVSSLLKQQDDSQSSFSKQEDYIRL</sequence>
<dbReference type="FunFam" id="4.10.1000.10:FF:000035">
    <property type="entry name" value="CCCH zinc finger protein, variant"/>
    <property type="match status" value="1"/>
</dbReference>
<feature type="domain" description="C3H1-type" evidence="7">
    <location>
        <begin position="199"/>
        <end position="225"/>
    </location>
</feature>
<proteinExistence type="predicted"/>
<comment type="caution">
    <text evidence="8">The sequence shown here is derived from an EMBL/GenBank/DDBJ whole genome shotgun (WGS) entry which is preliminary data.</text>
</comment>
<gene>
    <name evidence="8" type="ORF">EJ08DRAFT_100060</name>
</gene>
<dbReference type="PANTHER" id="PTHR46156:SF1">
    <property type="entry name" value="ZINC FINGER CCCH DOMAIN-CONTAINING PROTEIN 3"/>
    <property type="match status" value="1"/>
</dbReference>
<evidence type="ECO:0000259" key="7">
    <source>
        <dbReference type="PROSITE" id="PS50103"/>
    </source>
</evidence>
<keyword evidence="9" id="KW-1185">Reference proteome</keyword>
<feature type="compositionally biased region" description="Polar residues" evidence="6">
    <location>
        <begin position="287"/>
        <end position="303"/>
    </location>
</feature>
<dbReference type="GO" id="GO:0008270">
    <property type="term" value="F:zinc ion binding"/>
    <property type="evidence" value="ECO:0007669"/>
    <property type="project" value="UniProtKB-KW"/>
</dbReference>
<evidence type="ECO:0000256" key="5">
    <source>
        <dbReference type="PROSITE-ProRule" id="PRU00723"/>
    </source>
</evidence>
<dbReference type="SUPFAM" id="SSF90229">
    <property type="entry name" value="CCCH zinc finger"/>
    <property type="match status" value="1"/>
</dbReference>
<evidence type="ECO:0000256" key="2">
    <source>
        <dbReference type="ARBA" id="ARBA00022737"/>
    </source>
</evidence>
<reference evidence="8" key="1">
    <citation type="journal article" date="2020" name="Stud. Mycol.">
        <title>101 Dothideomycetes genomes: a test case for predicting lifestyles and emergence of pathogens.</title>
        <authorList>
            <person name="Haridas S."/>
            <person name="Albert R."/>
            <person name="Binder M."/>
            <person name="Bloem J."/>
            <person name="Labutti K."/>
            <person name="Salamov A."/>
            <person name="Andreopoulos B."/>
            <person name="Baker S."/>
            <person name="Barry K."/>
            <person name="Bills G."/>
            <person name="Bluhm B."/>
            <person name="Cannon C."/>
            <person name="Castanera R."/>
            <person name="Culley D."/>
            <person name="Daum C."/>
            <person name="Ezra D."/>
            <person name="Gonzalez J."/>
            <person name="Henrissat B."/>
            <person name="Kuo A."/>
            <person name="Liang C."/>
            <person name="Lipzen A."/>
            <person name="Lutzoni F."/>
            <person name="Magnuson J."/>
            <person name="Mondo S."/>
            <person name="Nolan M."/>
            <person name="Ohm R."/>
            <person name="Pangilinan J."/>
            <person name="Park H.-J."/>
            <person name="Ramirez L."/>
            <person name="Alfaro M."/>
            <person name="Sun H."/>
            <person name="Tritt A."/>
            <person name="Yoshinaga Y."/>
            <person name="Zwiers L.-H."/>
            <person name="Turgeon B."/>
            <person name="Goodwin S."/>
            <person name="Spatafora J."/>
            <person name="Crous P."/>
            <person name="Grigoriev I."/>
        </authorList>
    </citation>
    <scope>NUCLEOTIDE SEQUENCE</scope>
    <source>
        <strain evidence="8">CBS 130266</strain>
    </source>
</reference>
<dbReference type="SMART" id="SM00356">
    <property type="entry name" value="ZnF_C3H1"/>
    <property type="match status" value="5"/>
</dbReference>
<keyword evidence="4 5" id="KW-0862">Zinc</keyword>
<dbReference type="FunFam" id="4.10.1000.10:FF:000022">
    <property type="entry name" value="Zinc finger CCCH domain-containing protein 7"/>
    <property type="match status" value="1"/>
</dbReference>
<protein>
    <recommendedName>
        <fullName evidence="7">C3H1-type domain-containing protein</fullName>
    </recommendedName>
</protein>
<feature type="region of interest" description="Disordered" evidence="6">
    <location>
        <begin position="282"/>
        <end position="366"/>
    </location>
</feature>
<dbReference type="OrthoDB" id="410307at2759"/>
<dbReference type="Proteomes" id="UP000800235">
    <property type="component" value="Unassembled WGS sequence"/>
</dbReference>
<feature type="zinc finger region" description="C3H1-type" evidence="5">
    <location>
        <begin position="199"/>
        <end position="225"/>
    </location>
</feature>
<feature type="region of interest" description="Disordered" evidence="6">
    <location>
        <begin position="1"/>
        <end position="54"/>
    </location>
</feature>